<comment type="subcellular location">
    <subcellularLocation>
        <location evidence="1 9">Cell membrane</location>
        <topology evidence="1 9">Single-pass membrane protein</topology>
    </subcellularLocation>
</comment>
<dbReference type="PANTHER" id="PTHR42982:SF1">
    <property type="entry name" value="SEC-INDEPENDENT PROTEIN TRANSLOCASE PROTEIN TATA"/>
    <property type="match status" value="1"/>
</dbReference>
<protein>
    <recommendedName>
        <fullName evidence="9">Sec-independent protein translocase protein TatA</fullName>
    </recommendedName>
</protein>
<feature type="compositionally biased region" description="Basic and acidic residues" evidence="10">
    <location>
        <begin position="123"/>
        <end position="149"/>
    </location>
</feature>
<keyword evidence="7 9" id="KW-0811">Translocation</keyword>
<evidence type="ECO:0000256" key="6">
    <source>
        <dbReference type="ARBA" id="ARBA00022989"/>
    </source>
</evidence>
<keyword evidence="8 9" id="KW-0472">Membrane</keyword>
<evidence type="ECO:0000313" key="12">
    <source>
        <dbReference type="Proteomes" id="UP001324380"/>
    </source>
</evidence>
<comment type="function">
    <text evidence="9">Part of the twin-arginine translocation (Tat) system that transports large folded proteins containing a characteristic twin-arginine motif in their signal peptide across membranes. TatA could form the protein-conducting channel of the Tat system.</text>
</comment>
<reference evidence="11 12" key="1">
    <citation type="submission" date="2023-11" db="EMBL/GenBank/DDBJ databases">
        <title>Analysis of the Genomes of Mucilaginibacter gossypii cycad 4 and M. sabulilitoris SNA2: microbes with the potential for plant growth promotion.</title>
        <authorList>
            <person name="Hirsch A.M."/>
            <person name="Humm E."/>
            <person name="Rubbi M."/>
            <person name="Del Vecchio G."/>
            <person name="Ha S.M."/>
            <person name="Pellegrini M."/>
            <person name="Gunsalus R.P."/>
        </authorList>
    </citation>
    <scope>NUCLEOTIDE SEQUENCE [LARGE SCALE GENOMIC DNA]</scope>
    <source>
        <strain evidence="11 12">SNA2</strain>
    </source>
</reference>
<keyword evidence="2 9" id="KW-0813">Transport</keyword>
<dbReference type="PANTHER" id="PTHR42982">
    <property type="entry name" value="SEC-INDEPENDENT PROTEIN TRANSLOCASE PROTEIN TATA"/>
    <property type="match status" value="1"/>
</dbReference>
<evidence type="ECO:0000256" key="7">
    <source>
        <dbReference type="ARBA" id="ARBA00023010"/>
    </source>
</evidence>
<keyword evidence="6 9" id="KW-1133">Transmembrane helix</keyword>
<feature type="transmembrane region" description="Helical" evidence="9">
    <location>
        <begin position="6"/>
        <end position="27"/>
    </location>
</feature>
<evidence type="ECO:0000256" key="8">
    <source>
        <dbReference type="ARBA" id="ARBA00023136"/>
    </source>
</evidence>
<comment type="subunit">
    <text evidence="9">Forms a complex with TatC.</text>
</comment>
<evidence type="ECO:0000256" key="5">
    <source>
        <dbReference type="ARBA" id="ARBA00022927"/>
    </source>
</evidence>
<organism evidence="11 12">
    <name type="scientific">Mucilaginibacter sabulilitoris</name>
    <dbReference type="NCBI Taxonomy" id="1173583"/>
    <lineage>
        <taxon>Bacteria</taxon>
        <taxon>Pseudomonadati</taxon>
        <taxon>Bacteroidota</taxon>
        <taxon>Sphingobacteriia</taxon>
        <taxon>Sphingobacteriales</taxon>
        <taxon>Sphingobacteriaceae</taxon>
        <taxon>Mucilaginibacter</taxon>
    </lineage>
</organism>
<evidence type="ECO:0000256" key="9">
    <source>
        <dbReference type="HAMAP-Rule" id="MF_00236"/>
    </source>
</evidence>
<dbReference type="EMBL" id="CP139558">
    <property type="protein sequence ID" value="WPU93510.1"/>
    <property type="molecule type" value="Genomic_DNA"/>
</dbReference>
<sequence>MLSSVFLFLNIGTSEMVLILFAALMLFGGDKLPELARGLGKGIRDFKDASDDVKREINNQINNYEEKKTETKVQETPLIENKTEDEASASLTEESETEYTTPYANSVPNTIPVADNYVSTEPEPVKESHIDLTKKDSEPTKTEHEEYKS</sequence>
<evidence type="ECO:0000313" key="11">
    <source>
        <dbReference type="EMBL" id="WPU93510.1"/>
    </source>
</evidence>
<evidence type="ECO:0000256" key="3">
    <source>
        <dbReference type="ARBA" id="ARBA00022475"/>
    </source>
</evidence>
<evidence type="ECO:0000256" key="1">
    <source>
        <dbReference type="ARBA" id="ARBA00004162"/>
    </source>
</evidence>
<evidence type="ECO:0000256" key="2">
    <source>
        <dbReference type="ARBA" id="ARBA00022448"/>
    </source>
</evidence>
<name>A0ABZ0TK23_9SPHI</name>
<dbReference type="Proteomes" id="UP001324380">
    <property type="component" value="Chromosome"/>
</dbReference>
<keyword evidence="5 9" id="KW-0653">Protein transport</keyword>
<feature type="region of interest" description="Disordered" evidence="10">
    <location>
        <begin position="67"/>
        <end position="149"/>
    </location>
</feature>
<proteinExistence type="inferred from homology"/>
<gene>
    <name evidence="9" type="primary">tatA</name>
    <name evidence="11" type="ORF">SNE25_29775</name>
</gene>
<dbReference type="Gene3D" id="1.20.5.3310">
    <property type="match status" value="1"/>
</dbReference>
<dbReference type="Pfam" id="PF02416">
    <property type="entry name" value="TatA_B_E"/>
    <property type="match status" value="1"/>
</dbReference>
<evidence type="ECO:0000256" key="10">
    <source>
        <dbReference type="SAM" id="MobiDB-lite"/>
    </source>
</evidence>
<evidence type="ECO:0000256" key="4">
    <source>
        <dbReference type="ARBA" id="ARBA00022692"/>
    </source>
</evidence>
<keyword evidence="12" id="KW-1185">Reference proteome</keyword>
<dbReference type="RefSeq" id="WP_321562645.1">
    <property type="nucleotide sequence ID" value="NZ_CP139558.1"/>
</dbReference>
<dbReference type="HAMAP" id="MF_00236">
    <property type="entry name" value="TatA_E"/>
    <property type="match status" value="1"/>
</dbReference>
<keyword evidence="4 9" id="KW-0812">Transmembrane</keyword>
<dbReference type="InterPro" id="IPR006312">
    <property type="entry name" value="TatA/E"/>
</dbReference>
<dbReference type="PRINTS" id="PR01506">
    <property type="entry name" value="TATBPROTEIN"/>
</dbReference>
<keyword evidence="3 9" id="KW-1003">Cell membrane</keyword>
<accession>A0ABZ0TK23</accession>
<dbReference type="InterPro" id="IPR003369">
    <property type="entry name" value="TatA/B/E"/>
</dbReference>
<comment type="similarity">
    <text evidence="9">Belongs to the TatA/E family.</text>
</comment>